<sequence>MDDLSEMTTRNAELAEHRLQNEYKAKLNPGGEVIPDPMSLTSGWKCEKDGLASWPSVYITDIVEYFECGWVKEVHMHDISVTSDKCIMKAKVTL</sequence>
<evidence type="ECO:0000313" key="2">
    <source>
        <dbReference type="Proteomes" id="UP001164746"/>
    </source>
</evidence>
<organism evidence="1 2">
    <name type="scientific">Mya arenaria</name>
    <name type="common">Soft-shell clam</name>
    <dbReference type="NCBI Taxonomy" id="6604"/>
    <lineage>
        <taxon>Eukaryota</taxon>
        <taxon>Metazoa</taxon>
        <taxon>Spiralia</taxon>
        <taxon>Lophotrochozoa</taxon>
        <taxon>Mollusca</taxon>
        <taxon>Bivalvia</taxon>
        <taxon>Autobranchia</taxon>
        <taxon>Heteroconchia</taxon>
        <taxon>Euheterodonta</taxon>
        <taxon>Imparidentia</taxon>
        <taxon>Neoheterodontei</taxon>
        <taxon>Myida</taxon>
        <taxon>Myoidea</taxon>
        <taxon>Myidae</taxon>
        <taxon>Mya</taxon>
    </lineage>
</organism>
<keyword evidence="2" id="KW-1185">Reference proteome</keyword>
<dbReference type="Proteomes" id="UP001164746">
    <property type="component" value="Chromosome 15"/>
</dbReference>
<gene>
    <name evidence="1" type="ORF">MAR_013196</name>
</gene>
<protein>
    <submittedName>
        <fullName evidence="1">Uncharacterized protein</fullName>
    </submittedName>
</protein>
<dbReference type="EMBL" id="CP111026">
    <property type="protein sequence ID" value="WAR27492.1"/>
    <property type="molecule type" value="Genomic_DNA"/>
</dbReference>
<proteinExistence type="predicted"/>
<name>A0ABY7G2F8_MYAAR</name>
<reference evidence="1" key="1">
    <citation type="submission" date="2022-11" db="EMBL/GenBank/DDBJ databases">
        <title>Centuries of genome instability and evolution in soft-shell clam transmissible cancer (bioRxiv).</title>
        <authorList>
            <person name="Hart S.F.M."/>
            <person name="Yonemitsu M.A."/>
            <person name="Giersch R.M."/>
            <person name="Beal B.F."/>
            <person name="Arriagada G."/>
            <person name="Davis B.W."/>
            <person name="Ostrander E.A."/>
            <person name="Goff S.P."/>
            <person name="Metzger M.J."/>
        </authorList>
    </citation>
    <scope>NUCLEOTIDE SEQUENCE</scope>
    <source>
        <strain evidence="1">MELC-2E11</strain>
        <tissue evidence="1">Siphon/mantle</tissue>
    </source>
</reference>
<accession>A0ABY7G2F8</accession>
<evidence type="ECO:0000313" key="1">
    <source>
        <dbReference type="EMBL" id="WAR27492.1"/>
    </source>
</evidence>